<evidence type="ECO:0000313" key="9">
    <source>
        <dbReference type="EMBL" id="KAJ3200707.1"/>
    </source>
</evidence>
<feature type="domain" description="C2HC/C3H-type" evidence="8">
    <location>
        <begin position="453"/>
        <end position="482"/>
    </location>
</feature>
<feature type="region of interest" description="Disordered" evidence="7">
    <location>
        <begin position="479"/>
        <end position="505"/>
    </location>
</feature>
<dbReference type="InterPro" id="IPR049899">
    <property type="entry name" value="Znf_C2HC_C3H"/>
</dbReference>
<comment type="similarity">
    <text evidence="1">Belongs to the ZC2HC1 family.</text>
</comment>
<reference evidence="9" key="1">
    <citation type="submission" date="2020-05" db="EMBL/GenBank/DDBJ databases">
        <title>Phylogenomic resolution of chytrid fungi.</title>
        <authorList>
            <person name="Stajich J.E."/>
            <person name="Amses K."/>
            <person name="Simmons R."/>
            <person name="Seto K."/>
            <person name="Myers J."/>
            <person name="Bonds A."/>
            <person name="Quandt C.A."/>
            <person name="Barry K."/>
            <person name="Liu P."/>
            <person name="Grigoriev I."/>
            <person name="Longcore J.E."/>
            <person name="James T.Y."/>
        </authorList>
    </citation>
    <scope>NUCLEOTIDE SEQUENCE</scope>
    <source>
        <strain evidence="9">JEL0476</strain>
    </source>
</reference>
<feature type="region of interest" description="Disordered" evidence="7">
    <location>
        <begin position="219"/>
        <end position="273"/>
    </location>
</feature>
<dbReference type="Proteomes" id="UP001211065">
    <property type="component" value="Unassembled WGS sequence"/>
</dbReference>
<dbReference type="GO" id="GO:0008270">
    <property type="term" value="F:zinc ion binding"/>
    <property type="evidence" value="ECO:0007669"/>
    <property type="project" value="UniProtKB-KW"/>
</dbReference>
<keyword evidence="4 6" id="KW-0863">Zinc-finger</keyword>
<dbReference type="PANTHER" id="PTHR13555:SF25">
    <property type="entry name" value="ZINC FINGER C2HC DOMAIN-CONTAINING PROTEIN 1A"/>
    <property type="match status" value="1"/>
</dbReference>
<dbReference type="AlphaFoldDB" id="A0AAD5XRK4"/>
<comment type="caution">
    <text evidence="9">The sequence shown here is derived from an EMBL/GenBank/DDBJ whole genome shotgun (WGS) entry which is preliminary data.</text>
</comment>
<keyword evidence="5" id="KW-0862">Zinc</keyword>
<feature type="compositionally biased region" description="Polar residues" evidence="7">
    <location>
        <begin position="59"/>
        <end position="81"/>
    </location>
</feature>
<evidence type="ECO:0000256" key="2">
    <source>
        <dbReference type="ARBA" id="ARBA00022723"/>
    </source>
</evidence>
<evidence type="ECO:0000256" key="3">
    <source>
        <dbReference type="ARBA" id="ARBA00022737"/>
    </source>
</evidence>
<feature type="region of interest" description="Disordered" evidence="7">
    <location>
        <begin position="59"/>
        <end position="85"/>
    </location>
</feature>
<evidence type="ECO:0000256" key="1">
    <source>
        <dbReference type="ARBA" id="ARBA00010843"/>
    </source>
</evidence>
<feature type="compositionally biased region" description="Low complexity" evidence="7">
    <location>
        <begin position="220"/>
        <end position="229"/>
    </location>
</feature>
<evidence type="ECO:0000313" key="10">
    <source>
        <dbReference type="Proteomes" id="UP001211065"/>
    </source>
</evidence>
<protein>
    <submittedName>
        <fullName evidence="9">Zinc finger C2HC domain-containing protein 1C</fullName>
    </submittedName>
</protein>
<keyword evidence="3" id="KW-0677">Repeat</keyword>
<proteinExistence type="inferred from homology"/>
<dbReference type="EMBL" id="JADGJW010001849">
    <property type="protein sequence ID" value="KAJ3200707.1"/>
    <property type="molecule type" value="Genomic_DNA"/>
</dbReference>
<feature type="region of interest" description="Disordered" evidence="7">
    <location>
        <begin position="97"/>
        <end position="204"/>
    </location>
</feature>
<evidence type="ECO:0000256" key="4">
    <source>
        <dbReference type="ARBA" id="ARBA00022771"/>
    </source>
</evidence>
<keyword evidence="2" id="KW-0479">Metal-binding</keyword>
<gene>
    <name evidence="9" type="primary">ZC2HC1C</name>
    <name evidence="9" type="ORF">HK099_002538</name>
</gene>
<organism evidence="9 10">
    <name type="scientific">Clydaea vesicula</name>
    <dbReference type="NCBI Taxonomy" id="447962"/>
    <lineage>
        <taxon>Eukaryota</taxon>
        <taxon>Fungi</taxon>
        <taxon>Fungi incertae sedis</taxon>
        <taxon>Chytridiomycota</taxon>
        <taxon>Chytridiomycota incertae sedis</taxon>
        <taxon>Chytridiomycetes</taxon>
        <taxon>Lobulomycetales</taxon>
        <taxon>Lobulomycetaceae</taxon>
        <taxon>Clydaea</taxon>
    </lineage>
</organism>
<dbReference type="PROSITE" id="PS52027">
    <property type="entry name" value="ZF_C2HC_C3H"/>
    <property type="match status" value="1"/>
</dbReference>
<keyword evidence="10" id="KW-1185">Reference proteome</keyword>
<feature type="non-terminal residue" evidence="9">
    <location>
        <position position="1"/>
    </location>
</feature>
<evidence type="ECO:0000256" key="7">
    <source>
        <dbReference type="SAM" id="MobiDB-lite"/>
    </source>
</evidence>
<feature type="compositionally biased region" description="Basic and acidic residues" evidence="7">
    <location>
        <begin position="159"/>
        <end position="171"/>
    </location>
</feature>
<name>A0AAD5XRK4_9FUNG</name>
<feature type="compositionally biased region" description="Basic and acidic residues" evidence="7">
    <location>
        <begin position="242"/>
        <end position="263"/>
    </location>
</feature>
<accession>A0AAD5XRK4</accession>
<dbReference type="InterPro" id="IPR026319">
    <property type="entry name" value="ZC2HC1A/B-like"/>
</dbReference>
<dbReference type="Pfam" id="PF13913">
    <property type="entry name" value="zf-C2HC_2"/>
    <property type="match status" value="2"/>
</dbReference>
<evidence type="ECO:0000259" key="8">
    <source>
        <dbReference type="PROSITE" id="PS52027"/>
    </source>
</evidence>
<evidence type="ECO:0000256" key="6">
    <source>
        <dbReference type="PROSITE-ProRule" id="PRU01371"/>
    </source>
</evidence>
<dbReference type="PANTHER" id="PTHR13555">
    <property type="entry name" value="C2H2 ZINC FINGER CGI-62-RELATED"/>
    <property type="match status" value="1"/>
</dbReference>
<sequence>MLTEESSVKKLCIVCGDSFGKSFLPSHYRNCVRKYIGKPSKLQPLLTKSLDSVAQTLQQTKKNSVTPPIQQNKNKQYSSNLELDKKNEVFNSQKNKQKNDYLEESFENNNSNKPKNLVIPPITKSNYLNSESESHYEKDRYDSKKVLDSPPPHVQKKVNISEKQKKQNKFDESDDNDEEFKVFNSKQPPKDAVKKNFNQDVGNFNPKNKKTFVIMEKKSLNSSNNNNNFKNHKEDISDEEYNNSRELEEETKFSNKQNKKDQIKSNPHNAKASRYVVDSADELDEDKIFNKGNKAKVNINFEDEALPVNKNKSKFQPQLEEEEIPIKKNNKSNFDQEEKQEDVDEEFKRFSEVALKLPCQICNRTFAAQDRLDKHIIACEKSRAKQRKAFDSTKNRVQGTELEAYVVGNKKKKDEVVVKKSNWRAKREGFLKQIRSVKGSEAGGTVEVEQNPDYVVCEYCERKFNETAAERHIPICKESKRKAEMRGQSKKGGFIPTEKDEERRK</sequence>
<feature type="compositionally biased region" description="Basic and acidic residues" evidence="7">
    <location>
        <begin position="132"/>
        <end position="147"/>
    </location>
</feature>
<evidence type="ECO:0000256" key="5">
    <source>
        <dbReference type="ARBA" id="ARBA00022833"/>
    </source>
</evidence>
<dbReference type="Gene3D" id="3.30.160.60">
    <property type="entry name" value="Classic Zinc Finger"/>
    <property type="match status" value="1"/>
</dbReference>